<sequence>MIFKYSILIASHEPKYYLLEQIESIQDQTHQSWSVFLSDDSISNEWQLKYSEHLTKIGAKILQGPKIGFASNFLSLARNPELQSDLYAFCDQDDIWDKNKLEDILQIFTNLDNTIPRLYCGRTIIVDSDNQVIGQSPLFNRAPSFKNALIQNIGGGNTMVFNNAARNLLLACPLNLHVVSHDWFFYQLVTGAEGEVIYDPKPYVKYRQHDANLVGANIGWSARIRRIKLLLAGRFKDWNEVNVNALLTISHLLSPESKKTLQLFILTRASNSFLTRLFWLKRSGLYRQTFLGNLGLIIGLILRKV</sequence>
<gene>
    <name evidence="2" type="ORF">DP176_08380</name>
</gene>
<dbReference type="RefSeq" id="WP_112238619.1">
    <property type="nucleotide sequence ID" value="NZ_QMCH01000014.1"/>
</dbReference>
<name>A0ABX9F7L7_9BURK</name>
<dbReference type="Gene3D" id="3.90.550.10">
    <property type="entry name" value="Spore Coat Polysaccharide Biosynthesis Protein SpsA, Chain A"/>
    <property type="match status" value="1"/>
</dbReference>
<evidence type="ECO:0000313" key="3">
    <source>
        <dbReference type="Proteomes" id="UP000251072"/>
    </source>
</evidence>
<dbReference type="InterPro" id="IPR001173">
    <property type="entry name" value="Glyco_trans_2-like"/>
</dbReference>
<dbReference type="Pfam" id="PF00535">
    <property type="entry name" value="Glycos_transf_2"/>
    <property type="match status" value="1"/>
</dbReference>
<dbReference type="SUPFAM" id="SSF53448">
    <property type="entry name" value="Nucleotide-diphospho-sugar transferases"/>
    <property type="match status" value="1"/>
</dbReference>
<evidence type="ECO:0000259" key="1">
    <source>
        <dbReference type="Pfam" id="PF00535"/>
    </source>
</evidence>
<reference evidence="2 3" key="1">
    <citation type="submission" date="2018-06" db="EMBL/GenBank/DDBJ databases">
        <title>Genome of strain Polynucleobacter sp. FUKU-NW-11.</title>
        <authorList>
            <person name="Hahn M.W."/>
        </authorList>
    </citation>
    <scope>NUCLEOTIDE SEQUENCE [LARGE SCALE GENOMIC DNA]</scope>
    <source>
        <strain evidence="3">FUKU-NW11</strain>
    </source>
</reference>
<keyword evidence="3" id="KW-1185">Reference proteome</keyword>
<protein>
    <submittedName>
        <fullName evidence="2">Glycosyltransferase family 2 protein</fullName>
    </submittedName>
</protein>
<feature type="domain" description="Glycosyltransferase 2-like" evidence="1">
    <location>
        <begin position="6"/>
        <end position="115"/>
    </location>
</feature>
<organism evidence="2 3">
    <name type="scientific">Polynucleobacter paneuropaeus</name>
    <dbReference type="NCBI Taxonomy" id="2527775"/>
    <lineage>
        <taxon>Bacteria</taxon>
        <taxon>Pseudomonadati</taxon>
        <taxon>Pseudomonadota</taxon>
        <taxon>Betaproteobacteria</taxon>
        <taxon>Burkholderiales</taxon>
        <taxon>Burkholderiaceae</taxon>
        <taxon>Polynucleobacter</taxon>
    </lineage>
</organism>
<dbReference type="InterPro" id="IPR029044">
    <property type="entry name" value="Nucleotide-diphossugar_trans"/>
</dbReference>
<comment type="caution">
    <text evidence="2">The sequence shown here is derived from an EMBL/GenBank/DDBJ whole genome shotgun (WGS) entry which is preliminary data.</text>
</comment>
<accession>A0ABX9F7L7</accession>
<dbReference type="EMBL" id="QMCH01000014">
    <property type="protein sequence ID" value="RAZ40803.1"/>
    <property type="molecule type" value="Genomic_DNA"/>
</dbReference>
<dbReference type="Proteomes" id="UP000251072">
    <property type="component" value="Unassembled WGS sequence"/>
</dbReference>
<evidence type="ECO:0000313" key="2">
    <source>
        <dbReference type="EMBL" id="RAZ40803.1"/>
    </source>
</evidence>
<proteinExistence type="predicted"/>